<dbReference type="AlphaFoldDB" id="A0A6N2AQC9"/>
<sequence>MDKGKNVQTELTEAELRRKIERVTREIQKVKEEGLKVDMTTAIYKAAVTTSDDDLASQIKRKKEVDMENASLRKRLNLLRLEVHEGKASGSNIDIETAILLARSAALDEELVTHSNLKGGKYLARDQGADNSGPDREVIEEDNEEEIVYKPPFLIV</sequence>
<name>A0A6N2AQC9_SOLCI</name>
<evidence type="ECO:0000256" key="1">
    <source>
        <dbReference type="SAM" id="Coils"/>
    </source>
</evidence>
<organism evidence="2">
    <name type="scientific">Solanum chilense</name>
    <name type="common">Tomato</name>
    <name type="synonym">Lycopersicon chilense</name>
    <dbReference type="NCBI Taxonomy" id="4083"/>
    <lineage>
        <taxon>Eukaryota</taxon>
        <taxon>Viridiplantae</taxon>
        <taxon>Streptophyta</taxon>
        <taxon>Embryophyta</taxon>
        <taxon>Tracheophyta</taxon>
        <taxon>Spermatophyta</taxon>
        <taxon>Magnoliopsida</taxon>
        <taxon>eudicotyledons</taxon>
        <taxon>Gunneridae</taxon>
        <taxon>Pentapetalae</taxon>
        <taxon>asterids</taxon>
        <taxon>lamiids</taxon>
        <taxon>Solanales</taxon>
        <taxon>Solanaceae</taxon>
        <taxon>Solanoideae</taxon>
        <taxon>Solaneae</taxon>
        <taxon>Solanum</taxon>
        <taxon>Solanum subgen. Lycopersicon</taxon>
    </lineage>
</organism>
<feature type="coiled-coil region" evidence="1">
    <location>
        <begin position="6"/>
        <end position="33"/>
    </location>
</feature>
<keyword evidence="1" id="KW-0175">Coiled coil</keyword>
<protein>
    <submittedName>
        <fullName evidence="2">Uncharacterized protein</fullName>
    </submittedName>
</protein>
<evidence type="ECO:0000313" key="2">
    <source>
        <dbReference type="EMBL" id="TMW83391.1"/>
    </source>
</evidence>
<reference evidence="2" key="1">
    <citation type="submission" date="2019-05" db="EMBL/GenBank/DDBJ databases">
        <title>The de novo reference genome and transcriptome assemblies of the wild tomato species Solanum chilense.</title>
        <authorList>
            <person name="Stam R."/>
            <person name="Nosenko T."/>
            <person name="Hoerger A.C."/>
            <person name="Stephan W."/>
            <person name="Seidel M.A."/>
            <person name="Kuhn J.M.M."/>
            <person name="Haberer G."/>
            <person name="Tellier A."/>
        </authorList>
    </citation>
    <scope>NUCLEOTIDE SEQUENCE</scope>
    <source>
        <tissue evidence="2">Mature leaves</tissue>
    </source>
</reference>
<proteinExistence type="predicted"/>
<gene>
    <name evidence="2" type="ORF">EJD97_001870</name>
</gene>
<accession>A0A6N2AQC9</accession>
<comment type="caution">
    <text evidence="2">The sequence shown here is derived from an EMBL/GenBank/DDBJ whole genome shotgun (WGS) entry which is preliminary data.</text>
</comment>
<dbReference type="EMBL" id="RXGB01012082">
    <property type="protein sequence ID" value="TMW83391.1"/>
    <property type="molecule type" value="Genomic_DNA"/>
</dbReference>